<evidence type="ECO:0000313" key="2">
    <source>
        <dbReference type="EMBL" id="RAK64473.1"/>
    </source>
</evidence>
<accession>A0A328BBG8</accession>
<evidence type="ECO:0000259" key="1">
    <source>
        <dbReference type="Pfam" id="PF08241"/>
    </source>
</evidence>
<protein>
    <submittedName>
        <fullName evidence="2">Methyltransferase type 11</fullName>
    </submittedName>
</protein>
<feature type="domain" description="Methyltransferase type 11" evidence="1">
    <location>
        <begin position="95"/>
        <end position="144"/>
    </location>
</feature>
<organism evidence="2 3">
    <name type="scientific">Phenylobacterium kunshanense</name>
    <dbReference type="NCBI Taxonomy" id="1445034"/>
    <lineage>
        <taxon>Bacteria</taxon>
        <taxon>Pseudomonadati</taxon>
        <taxon>Pseudomonadota</taxon>
        <taxon>Alphaproteobacteria</taxon>
        <taxon>Caulobacterales</taxon>
        <taxon>Caulobacteraceae</taxon>
        <taxon>Phenylobacterium</taxon>
    </lineage>
</organism>
<comment type="caution">
    <text evidence="2">The sequence shown here is derived from an EMBL/GenBank/DDBJ whole genome shotgun (WGS) entry which is preliminary data.</text>
</comment>
<dbReference type="SUPFAM" id="SSF53335">
    <property type="entry name" value="S-adenosyl-L-methionine-dependent methyltransferases"/>
    <property type="match status" value="1"/>
</dbReference>
<dbReference type="Pfam" id="PF08241">
    <property type="entry name" value="Methyltransf_11"/>
    <property type="match status" value="1"/>
</dbReference>
<dbReference type="InterPro" id="IPR013216">
    <property type="entry name" value="Methyltransf_11"/>
</dbReference>
<dbReference type="GO" id="GO:0008757">
    <property type="term" value="F:S-adenosylmethionine-dependent methyltransferase activity"/>
    <property type="evidence" value="ECO:0007669"/>
    <property type="project" value="InterPro"/>
</dbReference>
<sequence>MGSFVRRVASGVRRAVLSVVGPRLDRAYLIPDLPRPDLTAHQALQERVIEAGDRPGLRILEVGSREVTGSYGLRQRLKHAEYVGFDYYPGPNVDVAGDAHRLSKLVEGRFDVVFSTAVFEHLAMPWVVAEEIARVLKPGGMLFLETHFSYSAHERPWHFFQFSDMGLRALFSPALGFECVEATLQNPIVGRFSAYADRYLRFRPVPALYCHATIVARKTRDVEGFDWRKITVAEVVGETHYPPPVG</sequence>
<name>A0A328BBG8_9CAUL</name>
<dbReference type="InterPro" id="IPR029063">
    <property type="entry name" value="SAM-dependent_MTases_sf"/>
</dbReference>
<dbReference type="Gene3D" id="3.40.50.150">
    <property type="entry name" value="Vaccinia Virus protein VP39"/>
    <property type="match status" value="1"/>
</dbReference>
<keyword evidence="2" id="KW-0808">Transferase</keyword>
<dbReference type="CDD" id="cd02440">
    <property type="entry name" value="AdoMet_MTases"/>
    <property type="match status" value="1"/>
</dbReference>
<evidence type="ECO:0000313" key="3">
    <source>
        <dbReference type="Proteomes" id="UP000249524"/>
    </source>
</evidence>
<dbReference type="AlphaFoldDB" id="A0A328BBG8"/>
<dbReference type="OrthoDB" id="9765084at2"/>
<dbReference type="Proteomes" id="UP000249524">
    <property type="component" value="Unassembled WGS sequence"/>
</dbReference>
<reference evidence="2 3" key="1">
    <citation type="submission" date="2018-05" db="EMBL/GenBank/DDBJ databases">
        <authorList>
            <person name="Lanie J.A."/>
            <person name="Ng W.-L."/>
            <person name="Kazmierczak K.M."/>
            <person name="Andrzejewski T.M."/>
            <person name="Davidsen T.M."/>
            <person name="Wayne K.J."/>
            <person name="Tettelin H."/>
            <person name="Glass J.I."/>
            <person name="Rusch D."/>
            <person name="Podicherti R."/>
            <person name="Tsui H.-C.T."/>
            <person name="Winkler M.E."/>
        </authorList>
    </citation>
    <scope>NUCLEOTIDE SEQUENCE [LARGE SCALE GENOMIC DNA]</scope>
    <source>
        <strain evidence="2 3">BUT-10</strain>
    </source>
</reference>
<dbReference type="EMBL" id="QFYS01000006">
    <property type="protein sequence ID" value="RAK64473.1"/>
    <property type="molecule type" value="Genomic_DNA"/>
</dbReference>
<proteinExistence type="predicted"/>
<keyword evidence="2" id="KW-0489">Methyltransferase</keyword>
<dbReference type="GO" id="GO:0032259">
    <property type="term" value="P:methylation"/>
    <property type="evidence" value="ECO:0007669"/>
    <property type="project" value="UniProtKB-KW"/>
</dbReference>
<gene>
    <name evidence="2" type="ORF">DJ019_14250</name>
</gene>
<keyword evidence="3" id="KW-1185">Reference proteome</keyword>